<reference evidence="1" key="1">
    <citation type="submission" date="2021-02" db="EMBL/GenBank/DDBJ databases">
        <authorList>
            <person name="Dougan E. K."/>
            <person name="Rhodes N."/>
            <person name="Thang M."/>
            <person name="Chan C."/>
        </authorList>
    </citation>
    <scope>NUCLEOTIDE SEQUENCE</scope>
</reference>
<dbReference type="Proteomes" id="UP000601435">
    <property type="component" value="Unassembled WGS sequence"/>
</dbReference>
<dbReference type="AlphaFoldDB" id="A0A813B7Z3"/>
<evidence type="ECO:0000313" key="2">
    <source>
        <dbReference type="Proteomes" id="UP000601435"/>
    </source>
</evidence>
<sequence>VEVASRRTDAVKEAPLRPQKWWKVSLLVANRAARCVLVSAVPLVGCFLALPKMQLLSRSAPLCLKTAWRPGEEWWRPCGRGPDPHATSGETAAFFLAAWVSVQFLWNFVASCFCAPGSPQPPWPEAGRYPVAWDGPQLYYLPRWCDSCQQ</sequence>
<dbReference type="EMBL" id="CAJNJA010066919">
    <property type="protein sequence ID" value="CAE7890924.1"/>
    <property type="molecule type" value="Genomic_DNA"/>
</dbReference>
<evidence type="ECO:0000313" key="1">
    <source>
        <dbReference type="EMBL" id="CAE7890924.1"/>
    </source>
</evidence>
<protein>
    <submittedName>
        <fullName evidence="1">Uncharacterized protein</fullName>
    </submittedName>
</protein>
<dbReference type="OrthoDB" id="429515at2759"/>
<accession>A0A813B7Z3</accession>
<gene>
    <name evidence="1" type="ORF">SNEC2469_LOCUS29600</name>
</gene>
<organism evidence="1 2">
    <name type="scientific">Symbiodinium necroappetens</name>
    <dbReference type="NCBI Taxonomy" id="1628268"/>
    <lineage>
        <taxon>Eukaryota</taxon>
        <taxon>Sar</taxon>
        <taxon>Alveolata</taxon>
        <taxon>Dinophyceae</taxon>
        <taxon>Suessiales</taxon>
        <taxon>Symbiodiniaceae</taxon>
        <taxon>Symbiodinium</taxon>
    </lineage>
</organism>
<keyword evidence="2" id="KW-1185">Reference proteome</keyword>
<comment type="caution">
    <text evidence="1">The sequence shown here is derived from an EMBL/GenBank/DDBJ whole genome shotgun (WGS) entry which is preliminary data.</text>
</comment>
<feature type="non-terminal residue" evidence="1">
    <location>
        <position position="1"/>
    </location>
</feature>
<proteinExistence type="predicted"/>
<name>A0A813B7Z3_9DINO</name>
<feature type="non-terminal residue" evidence="1">
    <location>
        <position position="150"/>
    </location>
</feature>